<sequence>MTDTLPSDTPLPVGTARRALQMTTHWQDFDLAVVTVTGELDATNTDILLDYALSKVVLCQRMVLDLTDIDFFGCAGYTMLKTLEYRCILADVVLTLLTGAPVRRVLKVCEYAARHGL</sequence>
<dbReference type="Gene3D" id="3.30.750.24">
    <property type="entry name" value="STAS domain"/>
    <property type="match status" value="1"/>
</dbReference>
<evidence type="ECO:0000313" key="2">
    <source>
        <dbReference type="EMBL" id="CDQ43753.1"/>
    </source>
</evidence>
<dbReference type="SUPFAM" id="SSF52091">
    <property type="entry name" value="SpoIIaa-like"/>
    <property type="match status" value="1"/>
</dbReference>
<organism evidence="2 3">
    <name type="scientific">Mycolicibacterium neoaurum</name>
    <name type="common">Mycobacterium neoaurum</name>
    <dbReference type="NCBI Taxonomy" id="1795"/>
    <lineage>
        <taxon>Bacteria</taxon>
        <taxon>Bacillati</taxon>
        <taxon>Actinomycetota</taxon>
        <taxon>Actinomycetes</taxon>
        <taxon>Mycobacteriales</taxon>
        <taxon>Mycobacteriaceae</taxon>
        <taxon>Mycolicibacterium</taxon>
    </lineage>
</organism>
<name>A0AAV2WIN5_MYCNE</name>
<accession>A0AAV2WIN5</accession>
<dbReference type="RefSeq" id="WP_042509598.1">
    <property type="nucleotide sequence ID" value="NZ_FMZG01000007.1"/>
</dbReference>
<proteinExistence type="predicted"/>
<dbReference type="InterPro" id="IPR036513">
    <property type="entry name" value="STAS_dom_sf"/>
</dbReference>
<dbReference type="Proteomes" id="UP000028864">
    <property type="component" value="Unassembled WGS sequence"/>
</dbReference>
<dbReference type="PROSITE" id="PS50801">
    <property type="entry name" value="STAS"/>
    <property type="match status" value="1"/>
</dbReference>
<dbReference type="Pfam" id="PF01740">
    <property type="entry name" value="STAS"/>
    <property type="match status" value="1"/>
</dbReference>
<dbReference type="AlphaFoldDB" id="A0AAV2WIN5"/>
<evidence type="ECO:0000313" key="3">
    <source>
        <dbReference type="Proteomes" id="UP000028864"/>
    </source>
</evidence>
<protein>
    <submittedName>
        <fullName evidence="2">STAS domain-containing protein</fullName>
    </submittedName>
</protein>
<reference evidence="2" key="2">
    <citation type="submission" date="2015-09" db="EMBL/GenBank/DDBJ databases">
        <title>Draft genome sequence of Mycobacterium neoaurum DSM 44074.</title>
        <authorList>
            <person name="Croce O."/>
            <person name="Robert C."/>
            <person name="Raoult D."/>
            <person name="Drancourt M."/>
        </authorList>
    </citation>
    <scope>NUCLEOTIDE SEQUENCE</scope>
    <source>
        <strain evidence="2">DSM 44074</strain>
    </source>
</reference>
<evidence type="ECO:0000259" key="1">
    <source>
        <dbReference type="PROSITE" id="PS50801"/>
    </source>
</evidence>
<dbReference type="InterPro" id="IPR002645">
    <property type="entry name" value="STAS_dom"/>
</dbReference>
<dbReference type="EMBL" id="LK021337">
    <property type="protein sequence ID" value="CDQ43753.1"/>
    <property type="molecule type" value="Genomic_DNA"/>
</dbReference>
<gene>
    <name evidence="2" type="ORF">BN1047_01624</name>
</gene>
<reference evidence="2" key="1">
    <citation type="submission" date="2014-05" db="EMBL/GenBank/DDBJ databases">
        <authorList>
            <person name="Urmite Genomes"/>
        </authorList>
    </citation>
    <scope>NUCLEOTIDE SEQUENCE</scope>
    <source>
        <strain evidence="2">DSM 44074</strain>
    </source>
</reference>
<feature type="domain" description="STAS" evidence="1">
    <location>
        <begin position="30"/>
        <end position="117"/>
    </location>
</feature>